<accession>A0A7U3UMF5</accession>
<evidence type="ECO:0000313" key="3">
    <source>
        <dbReference type="Proteomes" id="UP000595703"/>
    </source>
</evidence>
<organism evidence="2 3">
    <name type="scientific">Actinacidiphila reveromycinica</name>
    <dbReference type="NCBI Taxonomy" id="659352"/>
    <lineage>
        <taxon>Bacteria</taxon>
        <taxon>Bacillati</taxon>
        <taxon>Actinomycetota</taxon>
        <taxon>Actinomycetes</taxon>
        <taxon>Kitasatosporales</taxon>
        <taxon>Streptomycetaceae</taxon>
        <taxon>Actinacidiphila</taxon>
    </lineage>
</organism>
<sequence>MSGMDKPADKDRKARQAAKDERREDTGAQEAREAPDRGDEELVENEDHSMESLRRDDR</sequence>
<reference evidence="2 3" key="2">
    <citation type="journal article" date="2011" name="J. Antibiot.">
        <title>Furaquinocins I and J: novel polyketide isoprenoid hybrid compounds from Streptomyces reveromyceticus SN-593.</title>
        <authorList>
            <person name="Panthee S."/>
            <person name="Takahashi S."/>
            <person name="Takagi H."/>
            <person name="Nogawa T."/>
            <person name="Oowada E."/>
            <person name="Uramoto M."/>
            <person name="Osada H."/>
        </authorList>
    </citation>
    <scope>NUCLEOTIDE SEQUENCE [LARGE SCALE GENOMIC DNA]</scope>
    <source>
        <strain evidence="2 3">SN-593</strain>
    </source>
</reference>
<feature type="region of interest" description="Disordered" evidence="1">
    <location>
        <begin position="1"/>
        <end position="58"/>
    </location>
</feature>
<gene>
    <name evidence="2" type="ORF">RVR_68</name>
</gene>
<feature type="compositionally biased region" description="Basic and acidic residues" evidence="1">
    <location>
        <begin position="45"/>
        <end position="58"/>
    </location>
</feature>
<dbReference type="Proteomes" id="UP000595703">
    <property type="component" value="Chromosome"/>
</dbReference>
<evidence type="ECO:0000313" key="2">
    <source>
        <dbReference type="EMBL" id="BBA95273.1"/>
    </source>
</evidence>
<keyword evidence="3" id="KW-1185">Reference proteome</keyword>
<evidence type="ECO:0000256" key="1">
    <source>
        <dbReference type="SAM" id="MobiDB-lite"/>
    </source>
</evidence>
<name>A0A7U3UMF5_9ACTN</name>
<reference evidence="2 3" key="3">
    <citation type="journal article" date="2011" name="Nat. Chem. Biol.">
        <title>Reveromycin A biosynthesis uses RevG and RevJ for stereospecific spiroacetal formation.</title>
        <authorList>
            <person name="Takahashi S."/>
            <person name="Toyoda A."/>
            <person name="Sekiyama Y."/>
            <person name="Takagi H."/>
            <person name="Nogawa T."/>
            <person name="Uramoto M."/>
            <person name="Suzuki R."/>
            <person name="Koshino H."/>
            <person name="Kumano T."/>
            <person name="Panthee S."/>
            <person name="Dairi T."/>
            <person name="Ishikawa J."/>
            <person name="Ikeda H."/>
            <person name="Sakaki Y."/>
            <person name="Osada H."/>
        </authorList>
    </citation>
    <scope>NUCLEOTIDE SEQUENCE [LARGE SCALE GENOMIC DNA]</scope>
    <source>
        <strain evidence="2 3">SN-593</strain>
    </source>
</reference>
<protein>
    <submittedName>
        <fullName evidence="2">Uncharacterized protein</fullName>
    </submittedName>
</protein>
<reference evidence="2 3" key="1">
    <citation type="journal article" date="2010" name="J. Bacteriol.">
        <title>Biochemical characterization of a novel indole prenyltransferase from Streptomyces sp. SN-593.</title>
        <authorList>
            <person name="Takahashi S."/>
            <person name="Takagi H."/>
            <person name="Toyoda A."/>
            <person name="Uramoto M."/>
            <person name="Nogawa T."/>
            <person name="Ueki M."/>
            <person name="Sakaki Y."/>
            <person name="Osada H."/>
        </authorList>
    </citation>
    <scope>NUCLEOTIDE SEQUENCE [LARGE SCALE GENOMIC DNA]</scope>
    <source>
        <strain evidence="2 3">SN-593</strain>
    </source>
</reference>
<dbReference type="EMBL" id="AP018365">
    <property type="protein sequence ID" value="BBA95273.1"/>
    <property type="molecule type" value="Genomic_DNA"/>
</dbReference>
<reference evidence="2 3" key="4">
    <citation type="journal article" date="2020" name="Sci. Rep.">
        <title>beta-carboline chemical signals induce reveromycin production through a LuxR family regulator in Streptomyces sp. SN-593.</title>
        <authorList>
            <person name="Panthee S."/>
            <person name="Kito N."/>
            <person name="Hayashi T."/>
            <person name="Shimizu T."/>
            <person name="Ishikawa J."/>
            <person name="Hamamoto H."/>
            <person name="Osada H."/>
            <person name="Takahashi S."/>
        </authorList>
    </citation>
    <scope>NUCLEOTIDE SEQUENCE [LARGE SCALE GENOMIC DNA]</scope>
    <source>
        <strain evidence="2 3">SN-593</strain>
    </source>
</reference>
<dbReference type="KEGG" id="arev:RVR_68"/>
<feature type="compositionally biased region" description="Basic and acidic residues" evidence="1">
    <location>
        <begin position="1"/>
        <end position="37"/>
    </location>
</feature>
<proteinExistence type="predicted"/>
<dbReference type="AlphaFoldDB" id="A0A7U3UMF5"/>